<evidence type="ECO:0000256" key="1">
    <source>
        <dbReference type="ARBA" id="ARBA00003200"/>
    </source>
</evidence>
<comment type="similarity">
    <text evidence="2 9">Belongs to the short-chain dehydrogenases/reductases (SDR) family.</text>
</comment>
<dbReference type="Proteomes" id="UP000241209">
    <property type="component" value="Unassembled WGS sequence"/>
</dbReference>
<evidence type="ECO:0000256" key="3">
    <source>
        <dbReference type="ARBA" id="ARBA00012848"/>
    </source>
</evidence>
<dbReference type="RefSeq" id="WP_016912502.1">
    <property type="nucleotide sequence ID" value="NZ_BMDF01000007.1"/>
</dbReference>
<evidence type="ECO:0000256" key="5">
    <source>
        <dbReference type="ARBA" id="ARBA00023002"/>
    </source>
</evidence>
<dbReference type="GO" id="GO:0052588">
    <property type="term" value="F:diacetyl reductase ((S)-acetoin forming) (NAD+) activity"/>
    <property type="evidence" value="ECO:0007669"/>
    <property type="project" value="UniProtKB-EC"/>
</dbReference>
<dbReference type="FunFam" id="3.40.50.720:FF:000084">
    <property type="entry name" value="Short-chain dehydrogenase reductase"/>
    <property type="match status" value="1"/>
</dbReference>
<reference evidence="10" key="2">
    <citation type="submission" date="2018-03" db="EMBL/GenBank/DDBJ databases">
        <authorList>
            <person name="Keele B.F."/>
        </authorList>
    </citation>
    <scope>NUCLEOTIDE SEQUENCE</scope>
    <source>
        <strain evidence="10">SNUC 2204</strain>
    </source>
</reference>
<comment type="catalytic activity">
    <reaction evidence="8">
        <text>(S)-acetoin + NAD(+) = diacetyl + NADH + H(+)</text>
        <dbReference type="Rhea" id="RHEA:27286"/>
        <dbReference type="ChEBI" id="CHEBI:15378"/>
        <dbReference type="ChEBI" id="CHEBI:15687"/>
        <dbReference type="ChEBI" id="CHEBI:16583"/>
        <dbReference type="ChEBI" id="CHEBI:57540"/>
        <dbReference type="ChEBI" id="CHEBI:57945"/>
        <dbReference type="EC" id="1.1.1.304"/>
    </reaction>
</comment>
<comment type="function">
    <text evidence="1">Catalyzes the irreversible reduction of 2,3-butanediol to (S)-acetoin in the presence of NADH.</text>
</comment>
<evidence type="ECO:0000256" key="6">
    <source>
        <dbReference type="ARBA" id="ARBA00029989"/>
    </source>
</evidence>
<dbReference type="EMBL" id="CP069486">
    <property type="protein sequence ID" value="QRO83927.1"/>
    <property type="molecule type" value="Genomic_DNA"/>
</dbReference>
<sequence length="240" mass="26488">MLRELNGLNAVITGGSKGIGKSIAIALAREGVNVSIASRNVETLKATADELKQFDVKVFYKETNIAHQLDVQRFIEDSYHALGSIDIIINNAGIMKNNSFLEVSESEFDQLFETNVKGIYYVLQEALPYLVKQKSGDVINIASMSGLKANATSSIYSATKYAVIGMTEGIMQEMRKHNIRVSYLTPSAVLTDLIGETQLKEDTMTHPEDVADVVIAQLKLQPRTFMKTAQIWATNPTPKE</sequence>
<accession>A0A2T4PRD6</accession>
<dbReference type="EMBL" id="PZFK01000026">
    <property type="protein sequence ID" value="PTI28545.1"/>
    <property type="molecule type" value="Genomic_DNA"/>
</dbReference>
<dbReference type="Proteomes" id="UP000627155">
    <property type="component" value="Chromosome"/>
</dbReference>
<gene>
    <name evidence="10" type="ORF">BU072_11065</name>
    <name evidence="11" type="ORF">I6J37_06740</name>
</gene>
<dbReference type="InterPro" id="IPR036291">
    <property type="entry name" value="NAD(P)-bd_dom_sf"/>
</dbReference>
<dbReference type="CDD" id="cd05233">
    <property type="entry name" value="SDR_c"/>
    <property type="match status" value="1"/>
</dbReference>
<evidence type="ECO:0000313" key="11">
    <source>
        <dbReference type="EMBL" id="QRO83927.1"/>
    </source>
</evidence>
<evidence type="ECO:0000256" key="9">
    <source>
        <dbReference type="RuleBase" id="RU000363"/>
    </source>
</evidence>
<name>A0A2T4PRD6_9STAP</name>
<dbReference type="PROSITE" id="PS00061">
    <property type="entry name" value="ADH_SHORT"/>
    <property type="match status" value="1"/>
</dbReference>
<proteinExistence type="inferred from homology"/>
<reference evidence="10 12" key="1">
    <citation type="journal article" date="2016" name="Front. Microbiol.">
        <title>Comprehensive Phylogenetic Analysis of Bovine Non-aureus Staphylococci Species Based on Whole-Genome Sequencing.</title>
        <authorList>
            <person name="Naushad S."/>
            <person name="Barkema H.W."/>
            <person name="Luby C."/>
            <person name="Condas L.A."/>
            <person name="Nobrega D.B."/>
            <person name="Carson D.A."/>
            <person name="De Buck J."/>
        </authorList>
    </citation>
    <scope>NUCLEOTIDE SEQUENCE [LARGE SCALE GENOMIC DNA]</scope>
    <source>
        <strain evidence="10 12">SNUC 2204</strain>
    </source>
</reference>
<reference evidence="11 13" key="3">
    <citation type="submission" date="2021-02" db="EMBL/GenBank/DDBJ databases">
        <title>FDA dAtabase for Regulatory Grade micrObial Sequences (FDA-ARGOS): Supporting development and validation of Infectious Disease Dx tests.</title>
        <authorList>
            <person name="Sproer C."/>
            <person name="Gronow S."/>
            <person name="Severitt S."/>
            <person name="Schroder I."/>
            <person name="Tallon L."/>
            <person name="Sadzewicz L."/>
            <person name="Zhao X."/>
            <person name="Boylan J."/>
            <person name="Ott S."/>
            <person name="Bowen H."/>
            <person name="Vavikolanu K."/>
            <person name="Mehta A."/>
            <person name="Aluvathingal J."/>
            <person name="Nadendla S."/>
            <person name="Lowell S."/>
            <person name="Myers T."/>
            <person name="Yan Y."/>
            <person name="Sichtig H."/>
        </authorList>
    </citation>
    <scope>NUCLEOTIDE SEQUENCE [LARGE SCALE GENOMIC DNA]</scope>
    <source>
        <strain evidence="11 13">FDAARGOS_1207</strain>
    </source>
</reference>
<evidence type="ECO:0000256" key="4">
    <source>
        <dbReference type="ARBA" id="ARBA00016110"/>
    </source>
</evidence>
<evidence type="ECO:0000313" key="12">
    <source>
        <dbReference type="Proteomes" id="UP000241209"/>
    </source>
</evidence>
<dbReference type="SUPFAM" id="SSF51735">
    <property type="entry name" value="NAD(P)-binding Rossmann-fold domains"/>
    <property type="match status" value="1"/>
</dbReference>
<dbReference type="Gene3D" id="3.40.50.720">
    <property type="entry name" value="NAD(P)-binding Rossmann-like Domain"/>
    <property type="match status" value="1"/>
</dbReference>
<evidence type="ECO:0000256" key="7">
    <source>
        <dbReference type="ARBA" id="ARBA00031758"/>
    </source>
</evidence>
<dbReference type="PANTHER" id="PTHR42760">
    <property type="entry name" value="SHORT-CHAIN DEHYDROGENASES/REDUCTASES FAMILY MEMBER"/>
    <property type="match status" value="1"/>
</dbReference>
<evidence type="ECO:0000256" key="8">
    <source>
        <dbReference type="ARBA" id="ARBA00047315"/>
    </source>
</evidence>
<evidence type="ECO:0000313" key="13">
    <source>
        <dbReference type="Proteomes" id="UP000627155"/>
    </source>
</evidence>
<evidence type="ECO:0000256" key="2">
    <source>
        <dbReference type="ARBA" id="ARBA00006484"/>
    </source>
</evidence>
<dbReference type="STRING" id="1167632.GCA_000286335_01820"/>
<dbReference type="InterPro" id="IPR002347">
    <property type="entry name" value="SDR_fam"/>
</dbReference>
<dbReference type="PANTHER" id="PTHR42760:SF37">
    <property type="entry name" value="CLAVALDEHYDE DEHYDROGENASE"/>
    <property type="match status" value="1"/>
</dbReference>
<evidence type="ECO:0000313" key="10">
    <source>
        <dbReference type="EMBL" id="PTI28545.1"/>
    </source>
</evidence>
<dbReference type="AlphaFoldDB" id="A0A2T4PRD6"/>
<protein>
    <recommendedName>
        <fullName evidence="4">Diacetyl reductase [(S)-acetoin forming]</fullName>
        <ecNumber evidence="3">1.1.1.304</ecNumber>
    </recommendedName>
    <alternativeName>
        <fullName evidence="6">Acetoin(diacetyl) reductase</fullName>
    </alternativeName>
    <alternativeName>
        <fullName evidence="7">Meso-2,3-butanediol dehydrogenase</fullName>
    </alternativeName>
</protein>
<dbReference type="PRINTS" id="PR00081">
    <property type="entry name" value="GDHRDH"/>
</dbReference>
<organism evidence="10 12">
    <name type="scientific">Mammaliicoccus vitulinus</name>
    <dbReference type="NCBI Taxonomy" id="71237"/>
    <lineage>
        <taxon>Bacteria</taxon>
        <taxon>Bacillati</taxon>
        <taxon>Bacillota</taxon>
        <taxon>Bacilli</taxon>
        <taxon>Bacillales</taxon>
        <taxon>Staphylococcaceae</taxon>
        <taxon>Mammaliicoccus</taxon>
    </lineage>
</organism>
<keyword evidence="5" id="KW-0560">Oxidoreductase</keyword>
<dbReference type="EC" id="1.1.1.304" evidence="3"/>
<dbReference type="PRINTS" id="PR00080">
    <property type="entry name" value="SDRFAMILY"/>
</dbReference>
<keyword evidence="13" id="KW-1185">Reference proteome</keyword>
<dbReference type="GeneID" id="64117335"/>
<dbReference type="InterPro" id="IPR020904">
    <property type="entry name" value="Sc_DH/Rdtase_CS"/>
</dbReference>
<dbReference type="Pfam" id="PF00106">
    <property type="entry name" value="adh_short"/>
    <property type="match status" value="1"/>
</dbReference>
<dbReference type="GO" id="GO:0008206">
    <property type="term" value="P:bile acid metabolic process"/>
    <property type="evidence" value="ECO:0007669"/>
    <property type="project" value="UniProtKB-ARBA"/>
</dbReference>